<reference evidence="1" key="1">
    <citation type="journal article" date="2020" name="mSystems">
        <title>Genome- and Community-Level Interaction Insights into Carbon Utilization and Element Cycling Functions of Hydrothermarchaeota in Hydrothermal Sediment.</title>
        <authorList>
            <person name="Zhou Z."/>
            <person name="Liu Y."/>
            <person name="Xu W."/>
            <person name="Pan J."/>
            <person name="Luo Z.H."/>
            <person name="Li M."/>
        </authorList>
    </citation>
    <scope>NUCLEOTIDE SEQUENCE [LARGE SCALE GENOMIC DNA]</scope>
    <source>
        <strain evidence="1">SpSt-143</strain>
    </source>
</reference>
<dbReference type="GO" id="GO:0006355">
    <property type="term" value="P:regulation of DNA-templated transcription"/>
    <property type="evidence" value="ECO:0007669"/>
    <property type="project" value="UniProtKB-ARBA"/>
</dbReference>
<dbReference type="CDD" id="cd00090">
    <property type="entry name" value="HTH_ARSR"/>
    <property type="match status" value="1"/>
</dbReference>
<dbReference type="InterPro" id="IPR036390">
    <property type="entry name" value="WH_DNA-bd_sf"/>
</dbReference>
<dbReference type="Gene3D" id="1.10.10.10">
    <property type="entry name" value="Winged helix-like DNA-binding domain superfamily/Winged helix DNA-binding domain"/>
    <property type="match status" value="1"/>
</dbReference>
<dbReference type="EMBL" id="DSGB01000004">
    <property type="protein sequence ID" value="HER95602.1"/>
    <property type="molecule type" value="Genomic_DNA"/>
</dbReference>
<organism evidence="1">
    <name type="scientific">Rhodothermus marinus</name>
    <name type="common">Rhodothermus obamensis</name>
    <dbReference type="NCBI Taxonomy" id="29549"/>
    <lineage>
        <taxon>Bacteria</taxon>
        <taxon>Pseudomonadati</taxon>
        <taxon>Rhodothermota</taxon>
        <taxon>Rhodothermia</taxon>
        <taxon>Rhodothermales</taxon>
        <taxon>Rhodothermaceae</taxon>
        <taxon>Rhodothermus</taxon>
    </lineage>
</organism>
<evidence type="ECO:0000313" key="1">
    <source>
        <dbReference type="EMBL" id="HER95602.1"/>
    </source>
</evidence>
<name>A0A7V2F609_RHOMR</name>
<dbReference type="AlphaFoldDB" id="A0A7V2F609"/>
<proteinExistence type="predicted"/>
<dbReference type="InterPro" id="IPR036388">
    <property type="entry name" value="WH-like_DNA-bd_sf"/>
</dbReference>
<accession>A0A7V2F609</accession>
<comment type="caution">
    <text evidence="1">The sequence shown here is derived from an EMBL/GenBank/DDBJ whole genome shotgun (WGS) entry which is preliminary data.</text>
</comment>
<dbReference type="Pfam" id="PF12840">
    <property type="entry name" value="HTH_20"/>
    <property type="match status" value="1"/>
</dbReference>
<dbReference type="InterPro" id="IPR011991">
    <property type="entry name" value="ArsR-like_HTH"/>
</dbReference>
<sequence length="217" mass="25231">MGLVLHSDTKQQLLDLLKRRGQLTLSEAEAATGLRRPTLREHLTQLERDGLVQHVMERHGRGRPRLLYRLTRTGVQLFPNRDAILLGRLLQFLKQEAGEALLERFFRKFWEERLQEIERRLAQHEAHTLQARLSVVRDFLEEEGFMPELVVNDQGLEIRECNCPFTETVRHTRLPCYLEARFFEAVLGLPTSRVAYIPEGSPACTYTFNPPMTLKAQ</sequence>
<gene>
    <name evidence="1" type="ORF">ENO59_03670</name>
</gene>
<protein>
    <submittedName>
        <fullName evidence="1">ArsR family transcriptional regulator</fullName>
    </submittedName>
</protein>
<dbReference type="SUPFAM" id="SSF46785">
    <property type="entry name" value="Winged helix' DNA-binding domain"/>
    <property type="match status" value="1"/>
</dbReference>